<keyword evidence="2" id="KW-0472">Membrane</keyword>
<gene>
    <name evidence="3" type="ORF">CIPAW_02G159500</name>
</gene>
<organism evidence="3 4">
    <name type="scientific">Carya illinoinensis</name>
    <name type="common">Pecan</name>
    <dbReference type="NCBI Taxonomy" id="32201"/>
    <lineage>
        <taxon>Eukaryota</taxon>
        <taxon>Viridiplantae</taxon>
        <taxon>Streptophyta</taxon>
        <taxon>Embryophyta</taxon>
        <taxon>Tracheophyta</taxon>
        <taxon>Spermatophyta</taxon>
        <taxon>Magnoliopsida</taxon>
        <taxon>eudicotyledons</taxon>
        <taxon>Gunneridae</taxon>
        <taxon>Pentapetalae</taxon>
        <taxon>rosids</taxon>
        <taxon>fabids</taxon>
        <taxon>Fagales</taxon>
        <taxon>Juglandaceae</taxon>
        <taxon>Carya</taxon>
    </lineage>
</organism>
<evidence type="ECO:0000313" key="3">
    <source>
        <dbReference type="EMBL" id="KAG6665411.1"/>
    </source>
</evidence>
<feature type="compositionally biased region" description="Basic and acidic residues" evidence="1">
    <location>
        <begin position="106"/>
        <end position="123"/>
    </location>
</feature>
<evidence type="ECO:0000313" key="4">
    <source>
        <dbReference type="Proteomes" id="UP000811609"/>
    </source>
</evidence>
<sequence>MLHLCIYNLLDCFERGFLDSNFPWLVFSFGEILLVSLLFMLTPHTLRVFLFFFTCRKTPFNGGGYGCLKLSSHFYENEKQSMALLLHHHHGHKPLGKSCTRKKILKKSERPKTLERNPIRRENGGNLENSSR</sequence>
<evidence type="ECO:0000256" key="1">
    <source>
        <dbReference type="SAM" id="MobiDB-lite"/>
    </source>
</evidence>
<dbReference type="AlphaFoldDB" id="A0A8T1RHL3"/>
<reference evidence="3" key="1">
    <citation type="submission" date="2020-12" db="EMBL/GenBank/DDBJ databases">
        <title>WGS assembly of Carya illinoinensis cv. Pawnee.</title>
        <authorList>
            <person name="Platts A."/>
            <person name="Shu S."/>
            <person name="Wright S."/>
            <person name="Barry K."/>
            <person name="Edger P."/>
            <person name="Pires J.C."/>
            <person name="Schmutz J."/>
        </authorList>
    </citation>
    <scope>NUCLEOTIDE SEQUENCE</scope>
    <source>
        <tissue evidence="3">Leaf</tissue>
    </source>
</reference>
<feature type="transmembrane region" description="Helical" evidence="2">
    <location>
        <begin position="22"/>
        <end position="41"/>
    </location>
</feature>
<evidence type="ECO:0000256" key="2">
    <source>
        <dbReference type="SAM" id="Phobius"/>
    </source>
</evidence>
<feature type="compositionally biased region" description="Basic residues" evidence="1">
    <location>
        <begin position="91"/>
        <end position="105"/>
    </location>
</feature>
<feature type="region of interest" description="Disordered" evidence="1">
    <location>
        <begin position="91"/>
        <end position="132"/>
    </location>
</feature>
<proteinExistence type="predicted"/>
<keyword evidence="2" id="KW-1133">Transmembrane helix</keyword>
<comment type="caution">
    <text evidence="3">The sequence shown here is derived from an EMBL/GenBank/DDBJ whole genome shotgun (WGS) entry which is preliminary data.</text>
</comment>
<protein>
    <submittedName>
        <fullName evidence="3">Uncharacterized protein</fullName>
    </submittedName>
</protein>
<keyword evidence="4" id="KW-1185">Reference proteome</keyword>
<dbReference type="Proteomes" id="UP000811609">
    <property type="component" value="Chromosome 2"/>
</dbReference>
<name>A0A8T1RHL3_CARIL</name>
<dbReference type="EMBL" id="CM031810">
    <property type="protein sequence ID" value="KAG6665411.1"/>
    <property type="molecule type" value="Genomic_DNA"/>
</dbReference>
<keyword evidence="2" id="KW-0812">Transmembrane</keyword>
<accession>A0A8T1RHL3</accession>